<dbReference type="OrthoDB" id="420187at2759"/>
<dbReference type="FunFam" id="3.90.70.10:FF:000116">
    <property type="entry name" value="Ubiquitin carboxyl-terminal hydrolase 20"/>
    <property type="match status" value="1"/>
</dbReference>
<comment type="similarity">
    <text evidence="2 8">Belongs to the peptidase C19 family.</text>
</comment>
<evidence type="ECO:0000256" key="1">
    <source>
        <dbReference type="ARBA" id="ARBA00000707"/>
    </source>
</evidence>
<feature type="compositionally biased region" description="Basic and acidic residues" evidence="9">
    <location>
        <begin position="1"/>
        <end position="11"/>
    </location>
</feature>
<evidence type="ECO:0000256" key="2">
    <source>
        <dbReference type="ARBA" id="ARBA00009085"/>
    </source>
</evidence>
<comment type="catalytic activity">
    <reaction evidence="1 8">
        <text>Thiol-dependent hydrolysis of ester, thioester, amide, peptide and isopeptide bonds formed by the C-terminal Gly of ubiquitin (a 76-residue protein attached to proteins as an intracellular targeting signal).</text>
        <dbReference type="EC" id="3.4.19.12"/>
    </reaction>
</comment>
<dbReference type="SUPFAM" id="SSF54001">
    <property type="entry name" value="Cysteine proteinases"/>
    <property type="match status" value="1"/>
</dbReference>
<feature type="compositionally biased region" description="Polar residues" evidence="9">
    <location>
        <begin position="753"/>
        <end position="765"/>
    </location>
</feature>
<proteinExistence type="inferred from homology"/>
<dbReference type="InterPro" id="IPR001394">
    <property type="entry name" value="Peptidase_C19_UCH"/>
</dbReference>
<accession>A0A6P6TNJ5</accession>
<protein>
    <recommendedName>
        <fullName evidence="8">Ubiquitin carboxyl-terminal hydrolase</fullName>
        <ecNumber evidence="8">3.4.19.12</ecNumber>
    </recommendedName>
</protein>
<keyword evidence="5 8" id="KW-0378">Hydrolase</keyword>
<evidence type="ECO:0000259" key="10">
    <source>
        <dbReference type="PROSITE" id="PS50235"/>
    </source>
</evidence>
<dbReference type="PROSITE" id="PS00972">
    <property type="entry name" value="USP_1"/>
    <property type="match status" value="1"/>
</dbReference>
<dbReference type="InterPro" id="IPR050164">
    <property type="entry name" value="Peptidase_C19"/>
</dbReference>
<sequence>MMETHLDEPLDIHPPLLNSLDSPKTLSGPSPPISLEKNLNSLDSNDNLSLSSEETLPDNDPCSDFDSLLEDIDSKDGENEENELICRWPIYNYSPYGGGPWSRLLDPRPSSNPWILGAMELEDRKAAEGSSWIGWPSPTDCGNKPSVSSWLSENKSPVVGAGLANLGNTCFLNAILQCFTHTVPLLQGLLSSNHKVPCDSNSEGFCVFCSLYEHIQFSLISTGKIISPWKFVNNLNYFSSSFRRFQQEDAHEFLQCFLDKLESCYGGFECNNTLHSGSDNMVKQVFGGRLISMLGCCNCGHWSDTFEPSIDLSLEIENASDLHTALESFTKLEKLEDPEMKFTCEHCKEQVSVEKQLMLDQVPSVAAFHLKRFKNDGSFVEKIDKYVKFPLELDLQPYTICDQNEEELKYDLFAVVVHTGFSSTSGHYYCYIRVAPDEWYRFDDSKVRWVQEEYVLMQEAYILFYAKQGIPSFSSFIQTQKQWMDLSLLNTSPKSVLDMVDVSTASSSLLLNHCSDVDEPSDVAETICAENLSGTRDSRVNDGENKENSISSMLCVASNSCNVAKSEDHQSTSPVLNNSTDVPSCEADKSASISSDGPSCEADKSASSSYVPSCEANKSACLSVLNSSDDVPPCKADKTTPRPALQENNSNQEHGEFRNIAGVMPATPSRSASPEIYREDPPDTTFSISRGHLRSMEQVSCKRQLNKDLENLERKQAYTLAKKMPGSRGQQLMAAMRGSLSAGSLNKKRSRGLHTSPSSDVGNSGSRRRSSFPLHASSLR</sequence>
<gene>
    <name evidence="12" type="primary">LOC113702677</name>
</gene>
<dbReference type="Gene3D" id="3.90.70.10">
    <property type="entry name" value="Cysteine proteinases"/>
    <property type="match status" value="1"/>
</dbReference>
<feature type="region of interest" description="Disordered" evidence="9">
    <location>
        <begin position="735"/>
        <end position="780"/>
    </location>
</feature>
<feature type="region of interest" description="Disordered" evidence="9">
    <location>
        <begin position="568"/>
        <end position="606"/>
    </location>
</feature>
<dbReference type="GO" id="GO:0006508">
    <property type="term" value="P:proteolysis"/>
    <property type="evidence" value="ECO:0007669"/>
    <property type="project" value="UniProtKB-KW"/>
</dbReference>
<dbReference type="GO" id="GO:0016579">
    <property type="term" value="P:protein deubiquitination"/>
    <property type="evidence" value="ECO:0007669"/>
    <property type="project" value="InterPro"/>
</dbReference>
<evidence type="ECO:0000256" key="4">
    <source>
        <dbReference type="ARBA" id="ARBA00022786"/>
    </source>
</evidence>
<evidence type="ECO:0000256" key="8">
    <source>
        <dbReference type="RuleBase" id="RU366025"/>
    </source>
</evidence>
<dbReference type="InterPro" id="IPR038765">
    <property type="entry name" value="Papain-like_cys_pep_sf"/>
</dbReference>
<dbReference type="PROSITE" id="PS00973">
    <property type="entry name" value="USP_2"/>
    <property type="match status" value="1"/>
</dbReference>
<feature type="domain" description="USP" evidence="10">
    <location>
        <begin position="161"/>
        <end position="468"/>
    </location>
</feature>
<evidence type="ECO:0000313" key="12">
    <source>
        <dbReference type="RefSeq" id="XP_027079597.1"/>
    </source>
</evidence>
<dbReference type="InterPro" id="IPR018200">
    <property type="entry name" value="USP_CS"/>
</dbReference>
<dbReference type="PANTHER" id="PTHR24006:SF747">
    <property type="entry name" value="UBIQUITIN CARBOXYL-TERMINAL HYDROLASE 20"/>
    <property type="match status" value="1"/>
</dbReference>
<evidence type="ECO:0000256" key="6">
    <source>
        <dbReference type="ARBA" id="ARBA00022807"/>
    </source>
</evidence>
<organism evidence="11 12">
    <name type="scientific">Coffea arabica</name>
    <name type="common">Arabian coffee</name>
    <dbReference type="NCBI Taxonomy" id="13443"/>
    <lineage>
        <taxon>Eukaryota</taxon>
        <taxon>Viridiplantae</taxon>
        <taxon>Streptophyta</taxon>
        <taxon>Embryophyta</taxon>
        <taxon>Tracheophyta</taxon>
        <taxon>Spermatophyta</taxon>
        <taxon>Magnoliopsida</taxon>
        <taxon>eudicotyledons</taxon>
        <taxon>Gunneridae</taxon>
        <taxon>Pentapetalae</taxon>
        <taxon>asterids</taxon>
        <taxon>lamiids</taxon>
        <taxon>Gentianales</taxon>
        <taxon>Rubiaceae</taxon>
        <taxon>Ixoroideae</taxon>
        <taxon>Gardenieae complex</taxon>
        <taxon>Bertiereae - Coffeeae clade</taxon>
        <taxon>Coffeeae</taxon>
        <taxon>Coffea</taxon>
    </lineage>
</organism>
<evidence type="ECO:0000256" key="3">
    <source>
        <dbReference type="ARBA" id="ARBA00022670"/>
    </source>
</evidence>
<feature type="compositionally biased region" description="Polar residues" evidence="9">
    <location>
        <begin position="19"/>
        <end position="28"/>
    </location>
</feature>
<feature type="region of interest" description="Disordered" evidence="9">
    <location>
        <begin position="1"/>
        <end position="76"/>
    </location>
</feature>
<dbReference type="Proteomes" id="UP001652660">
    <property type="component" value="Chromosome 8e"/>
</dbReference>
<dbReference type="Pfam" id="PF00443">
    <property type="entry name" value="UCH"/>
    <property type="match status" value="1"/>
</dbReference>
<dbReference type="PROSITE" id="PS50235">
    <property type="entry name" value="USP_3"/>
    <property type="match status" value="1"/>
</dbReference>
<keyword evidence="3 8" id="KW-0645">Protease</keyword>
<dbReference type="AlphaFoldDB" id="A0A6P6TNJ5"/>
<evidence type="ECO:0000256" key="9">
    <source>
        <dbReference type="SAM" id="MobiDB-lite"/>
    </source>
</evidence>
<dbReference type="GO" id="GO:0005829">
    <property type="term" value="C:cytosol"/>
    <property type="evidence" value="ECO:0007669"/>
    <property type="project" value="TreeGrafter"/>
</dbReference>
<dbReference type="InterPro" id="IPR028889">
    <property type="entry name" value="USP"/>
</dbReference>
<name>A0A6P6TNJ5_COFAR</name>
<comment type="function">
    <text evidence="7 8">Recognizes and hydrolyzes the peptide bond at the C-terminal Gly of ubiquitin. Involved in the processing of poly-ubiquitin precursors as well as that of ubiquitinated proteins.</text>
</comment>
<dbReference type="EC" id="3.4.19.12" evidence="8"/>
<reference evidence="11" key="1">
    <citation type="journal article" date="2025" name="Foods">
        <title>Unveiling the Microbial Signatures of Arabica Coffee Cherries: Insights into Ripeness Specific Diversity, Functional Traits, and Implications for Quality and Safety.</title>
        <authorList>
            <consortium name="RefSeq"/>
            <person name="Tenea G.N."/>
            <person name="Cifuentes V."/>
            <person name="Reyes P."/>
            <person name="Cevallos-Vallejos M."/>
        </authorList>
    </citation>
    <scope>NUCLEOTIDE SEQUENCE [LARGE SCALE GENOMIC DNA]</scope>
</reference>
<feature type="compositionally biased region" description="Low complexity" evidence="9">
    <location>
        <begin position="38"/>
        <end position="52"/>
    </location>
</feature>
<dbReference type="GO" id="GO:0005634">
    <property type="term" value="C:nucleus"/>
    <property type="evidence" value="ECO:0007669"/>
    <property type="project" value="TreeGrafter"/>
</dbReference>
<feature type="compositionally biased region" description="Acidic residues" evidence="9">
    <location>
        <begin position="55"/>
        <end position="71"/>
    </location>
</feature>
<reference evidence="12" key="2">
    <citation type="submission" date="2025-08" db="UniProtKB">
        <authorList>
            <consortium name="RefSeq"/>
        </authorList>
    </citation>
    <scope>IDENTIFICATION</scope>
    <source>
        <tissue evidence="12">Leaves</tissue>
    </source>
</reference>
<keyword evidence="6 8" id="KW-0788">Thiol protease</keyword>
<dbReference type="RefSeq" id="XP_027079597.1">
    <property type="nucleotide sequence ID" value="XM_027223796.2"/>
</dbReference>
<dbReference type="GO" id="GO:0004843">
    <property type="term" value="F:cysteine-type deubiquitinase activity"/>
    <property type="evidence" value="ECO:0007669"/>
    <property type="project" value="UniProtKB-UniRule"/>
</dbReference>
<evidence type="ECO:0000256" key="7">
    <source>
        <dbReference type="ARBA" id="ARBA00037450"/>
    </source>
</evidence>
<evidence type="ECO:0000313" key="11">
    <source>
        <dbReference type="Proteomes" id="UP001652660"/>
    </source>
</evidence>
<feature type="compositionally biased region" description="Polar residues" evidence="9">
    <location>
        <begin position="571"/>
        <end position="582"/>
    </location>
</feature>
<evidence type="ECO:0000256" key="5">
    <source>
        <dbReference type="ARBA" id="ARBA00022801"/>
    </source>
</evidence>
<dbReference type="GeneID" id="113702677"/>
<keyword evidence="11" id="KW-1185">Reference proteome</keyword>
<dbReference type="PANTHER" id="PTHR24006">
    <property type="entry name" value="UBIQUITIN CARBOXYL-TERMINAL HYDROLASE"/>
    <property type="match status" value="1"/>
</dbReference>
<keyword evidence="4 8" id="KW-0833">Ubl conjugation pathway</keyword>
<feature type="region of interest" description="Disordered" evidence="9">
    <location>
        <begin position="631"/>
        <end position="656"/>
    </location>
</feature>